<comment type="caution">
    <text evidence="1">The sequence shown here is derived from an EMBL/GenBank/DDBJ whole genome shotgun (WGS) entry which is preliminary data.</text>
</comment>
<evidence type="ECO:0000313" key="2">
    <source>
        <dbReference type="Proteomes" id="UP000195840"/>
    </source>
</evidence>
<sequence length="101" mass="11368">MLTFIGNVQAILFVILNLGRARYPQVLRVRSGFAVLSASKLAATITPESLCYLSMGIYTVFVYFNDDFYSLDVYPKSLELQVGSKWANPDESIHLRSTARK</sequence>
<keyword evidence="2" id="KW-1185">Reference proteome</keyword>
<dbReference type="AlphaFoldDB" id="A0AB73Q955"/>
<proteinExistence type="predicted"/>
<reference evidence="1 2" key="1">
    <citation type="submission" date="2017-05" db="EMBL/GenBank/DDBJ databases">
        <title>Whole genome sequencing of Yersinia kristensenii.</title>
        <authorList>
            <person name="Campioni F."/>
        </authorList>
    </citation>
    <scope>NUCLEOTIDE SEQUENCE [LARGE SCALE GENOMIC DNA]</scope>
    <source>
        <strain evidence="1 2">CFSAN060538</strain>
    </source>
</reference>
<protein>
    <submittedName>
        <fullName evidence="1">Uncharacterized protein</fullName>
    </submittedName>
</protein>
<dbReference type="Proteomes" id="UP000195840">
    <property type="component" value="Unassembled WGS sequence"/>
</dbReference>
<gene>
    <name evidence="1" type="ORF">CBW52_15415</name>
</gene>
<organism evidence="1 2">
    <name type="scientific">Yersinia kristensenii</name>
    <dbReference type="NCBI Taxonomy" id="28152"/>
    <lineage>
        <taxon>Bacteria</taxon>
        <taxon>Pseudomonadati</taxon>
        <taxon>Pseudomonadota</taxon>
        <taxon>Gammaproteobacteria</taxon>
        <taxon>Enterobacterales</taxon>
        <taxon>Yersiniaceae</taxon>
        <taxon>Yersinia</taxon>
    </lineage>
</organism>
<dbReference type="EMBL" id="NHOG01000018">
    <property type="protein sequence ID" value="OVZ79128.1"/>
    <property type="molecule type" value="Genomic_DNA"/>
</dbReference>
<accession>A0AB73Q955</accession>
<name>A0AB73Q955_YERKR</name>
<evidence type="ECO:0000313" key="1">
    <source>
        <dbReference type="EMBL" id="OVZ79128.1"/>
    </source>
</evidence>